<name>A0A2S8R769_9FIRM</name>
<gene>
    <name evidence="1" type="ORF">B9R14_01880</name>
</gene>
<organism evidence="1 2">
    <name type="scientific">Acetivibrio saccincola</name>
    <dbReference type="NCBI Taxonomy" id="1677857"/>
    <lineage>
        <taxon>Bacteria</taxon>
        <taxon>Bacillati</taxon>
        <taxon>Bacillota</taxon>
        <taxon>Clostridia</taxon>
        <taxon>Eubacteriales</taxon>
        <taxon>Oscillospiraceae</taxon>
        <taxon>Acetivibrio</taxon>
    </lineage>
</organism>
<sequence>MKRYIIYIIILAIVVQMSNVTAFSKVDIKTVQESLKVANEFLEENLGYYNYLTKKILKDIK</sequence>
<comment type="caution">
    <text evidence="1">The sequence shown here is derived from an EMBL/GenBank/DDBJ whole genome shotgun (WGS) entry which is preliminary data.</text>
</comment>
<dbReference type="EMBL" id="NEMB01000003">
    <property type="protein sequence ID" value="PQQ65639.1"/>
    <property type="molecule type" value="Genomic_DNA"/>
</dbReference>
<evidence type="ECO:0000313" key="2">
    <source>
        <dbReference type="Proteomes" id="UP000239720"/>
    </source>
</evidence>
<dbReference type="AlphaFoldDB" id="A0A2S8R769"/>
<protein>
    <submittedName>
        <fullName evidence="1">Uncharacterized protein</fullName>
    </submittedName>
</protein>
<evidence type="ECO:0000313" key="1">
    <source>
        <dbReference type="EMBL" id="PQQ65639.1"/>
    </source>
</evidence>
<dbReference type="Proteomes" id="UP000239720">
    <property type="component" value="Unassembled WGS sequence"/>
</dbReference>
<proteinExistence type="predicted"/>
<accession>A0A2S8R769</accession>
<reference evidence="1 2" key="1">
    <citation type="journal article" date="2018" name="Syst. Appl. Microbiol.">
        <title>Characterization and high-quality draft genome sequence of Herbivorax saccincola A7, an anaerobic, alkaliphilic, thermophilic, cellulolytic, and xylanolytic bacterium.</title>
        <authorList>
            <person name="Aikawa S."/>
            <person name="Baramee S."/>
            <person name="Sermsathanaswadi J."/>
            <person name="Thianheng P."/>
            <person name="Tachaapaikoon C."/>
            <person name="Shikata A."/>
            <person name="Waeonukul R."/>
            <person name="Pason P."/>
            <person name="Ratanakhanokchai K."/>
            <person name="Kosugi A."/>
        </authorList>
    </citation>
    <scope>NUCLEOTIDE SEQUENCE [LARGE SCALE GENOMIC DNA]</scope>
    <source>
        <strain evidence="1 2">A7</strain>
    </source>
</reference>